<sequence>MAASASPANARTSRLSAFLHSVIKGKRAVTKARDATLLIEAICDQPDHTACVEKLVASDAASDSLRAGLRFDISDAFINNELQNLLSYLSDPLLKHLCNGDFLRRLLVLVVDPPSLWHAVVEAFKGNRLSPKTEQSFAWLLLELLSWNSNAPLNLQSVAQHAVASERFTKSDNGDLRSLGYRIKHVLHTKSVGSTPASSGPGGRHDNDFTDFRQIAIYPTEHELVSKERPFYRRADAVDEAPPDQRTGIHLDNQFRLLREDMLAELREDLKISQSKKGRRKNLRLRGLSLAGFHCGAERRRQAFAITVRCTSGLERLTEVPLSKRKSFLNEDKKFLKHQSFGCLMNNDQVVAFATLERVQDNLLRDPPIVTLRIPDTRALERALLTLKVSNKVDFVLINTAMFAYEPILECLQAKVELPLAEELLSLSEEAGTRCRSSRICPDDVADRIAEAGGQGLDDILSLPKPVNLDESQTKSLLSGLRQTVSLIQGPPGTGKSFIGALLAKALHDHTSQKILVICYTNHALDQFLEDLLDISIPDSSMVRLGAQSRPRTEHLSLFEQSSNYRRTQATWDVIHKLNDEVSSSETNLKALVASYVNFQLRKTEIMEYLEFSDDYSSFFDAFQLPEQADGFAIAGKDGSAVDETYLYDRWRKGEDPGLFKNRIASTHSEVWELSPDQRKALNEQWTQHLLEERVASISSLVEAFDASQKQLQTTLDQQKLEILRNKRIIACTTTAAAKYTQQLRNASPDIILVEEAGEILESHVLTAMTPETKQLILIGDHQQLRPKVNNYDLTVEKGNGYDLNRSLFERLILAGFPHTTLAQQHRMCPEISALVRHLTYPKLLDAPSTQNKPSLRGMQDRVVFFNHHHPEFSEDAIADRRDQGSGVSKKNHFEAEMVLQIVRYMAQQGYGTSDQVVLTPYLGQLSLLRRRLSEENDPVLNDLDSFDLVKAGLLSPATAKQNKRQIKISTIDNYQGEESDIVIVSLTRGNAAGDIGFMSSPERLNVLLSRARIGLIIIGNSQTFQQSRKGKATWGPFMDYLSKKGHIYEGLPVKCQQHPGKKMILKQKTDFDEHCPDGGCSAPCGATLNCGLHACPSRCHQLSDHSKIRCDVIMSDTCAQKHKRTWRCASGRPSFCRACDDEAREQAKKVQRDLDLEESRQAKQRAYARELAEIDDELDHERRLRRDMADQQERERVLRQRRRDLAELKQAGVSGVASVNNASTPQTASQPKPSNPSPTPTSVPSTSLPNRPAPRRDSHQQKGKGPWKLPESSAAQEWKDQKQFEGASNSALDDLMGMIGLENVKDQFLAIKGKIDVAVRQGLDMKNERFGAALLGNPGTGKTTVARLYAKFLASVGALPGNFFVETTGSRLANDGVSGCKKHIEEIMNNGGGAMFIDEAYQLVSGSSAGGSQVLDFLLAEVENRTGKIVFILAGYNKQMEAFFAHNPGIPSRFPREMQFKDYEDEELLEILKYGLVKRYGGRMKVELGVDGLYARIVARRIGRGRGRDGFGNARAVENALAGITDRQAKRLRRERKSGIAADDLLLTQEDLLGPEPADVLKDNASWNKLQQLIGLSSVKDSVKALFDSIQYNYSRELDEEPLVDFTLNKVFLGNPGTGKTTVAKLYGQILADIGLLSSGEVVVKTPADFVGSVIGASEANTKGILAATVGKVLVIDEAYGLYGGNTGGAVDPYKTAVIDTIVAEVQSVPGDDRCVLLLGYKEQMEEMFQNVNPGLTRRFPLDSAFTFEDFSDAELAAIFDLKLKQQGFAATDQAKKAASDMLSRARNRPHFGNAGEIDIILNAAKLKHQQRISKGKQMASASFEPQDFDPDFDRGQKATTNVAKLFEGVVGCDDIVNQLKGYQTTAANMRELGLDPKEQIPFAFLFRGPPGTGKTSTARRMGKVYYDMGFLATAEVLECSVTDLVGEYLGQTGPKTQKLFEKALGKVLFIDEAYRLAEGHFAKEAMDEIVDCITKPRFANRLVVILAGYDEDINRLMAVNPGLTSRFPETVSFRALRPEECLDLFAQTLLAKKKKGVDASGILDPPTPALREKLVGLFARLAALPNWASARDVGTLAKNVFGRVMRTGGPLPTARAARLVSESCVVEEMERMVQEREHRGLPLLQAAGPATMGPVPQAAGRDAPRHATGTDTAQKSAPPPPEEDEKAADAQPSSGTEARDAGVSDAVWEQLQRDKAKAEAEEREHRLLEERAAELEKEKKEQEARDREQAAKDEPDGGDSDDEREKAERERRRLEKIAAQRKRDEERAKIERKREERRVEAKKQECLRRIGVCPVGYRWIKQAGGYRCAGGSHWVSDGEIERCMQ</sequence>
<dbReference type="Pfam" id="PF17866">
    <property type="entry name" value="AAA_lid_6"/>
    <property type="match status" value="2"/>
</dbReference>
<organism evidence="7 8">
    <name type="scientific">Lasiodiplodia theobromae</name>
    <dbReference type="NCBI Taxonomy" id="45133"/>
    <lineage>
        <taxon>Eukaryota</taxon>
        <taxon>Fungi</taxon>
        <taxon>Dikarya</taxon>
        <taxon>Ascomycota</taxon>
        <taxon>Pezizomycotina</taxon>
        <taxon>Dothideomycetes</taxon>
        <taxon>Dothideomycetes incertae sedis</taxon>
        <taxon>Botryosphaeriales</taxon>
        <taxon>Botryosphaeriaceae</taxon>
        <taxon>Lasiodiplodia</taxon>
    </lineage>
</organism>
<protein>
    <submittedName>
        <fullName evidence="7">NFX1-type zinc finger-containing protein 1</fullName>
    </submittedName>
</protein>
<evidence type="ECO:0000256" key="4">
    <source>
        <dbReference type="ARBA" id="ARBA00022840"/>
    </source>
</evidence>
<feature type="compositionally biased region" description="Basic and acidic residues" evidence="5">
    <location>
        <begin position="2193"/>
        <end position="2237"/>
    </location>
</feature>
<feature type="compositionally biased region" description="Polar residues" evidence="5">
    <location>
        <begin position="1218"/>
        <end position="1229"/>
    </location>
</feature>
<feature type="region of interest" description="Disordered" evidence="5">
    <location>
        <begin position="2128"/>
        <end position="2279"/>
    </location>
</feature>
<dbReference type="Pfam" id="PF13086">
    <property type="entry name" value="AAA_11"/>
    <property type="match status" value="1"/>
</dbReference>
<evidence type="ECO:0000256" key="3">
    <source>
        <dbReference type="ARBA" id="ARBA00022806"/>
    </source>
</evidence>
<name>A0A5N5DT67_9PEZI</name>
<keyword evidence="3" id="KW-0347">Helicase</keyword>
<dbReference type="FunFam" id="1.10.8.60:FF:000160">
    <property type="entry name" value="WGS project CABT00000000 data, contig 2.55"/>
    <property type="match status" value="1"/>
</dbReference>
<dbReference type="GO" id="GO:0005524">
    <property type="term" value="F:ATP binding"/>
    <property type="evidence" value="ECO:0007669"/>
    <property type="project" value="UniProtKB-KW"/>
</dbReference>
<keyword evidence="4" id="KW-0067">ATP-binding</keyword>
<dbReference type="OrthoDB" id="2423195at2759"/>
<dbReference type="Gene3D" id="3.40.50.300">
    <property type="entry name" value="P-loop containing nucleotide triphosphate hydrolases"/>
    <property type="match status" value="6"/>
</dbReference>
<evidence type="ECO:0000313" key="8">
    <source>
        <dbReference type="Proteomes" id="UP000325902"/>
    </source>
</evidence>
<dbReference type="GO" id="GO:0004386">
    <property type="term" value="F:helicase activity"/>
    <property type="evidence" value="ECO:0007669"/>
    <property type="project" value="InterPro"/>
</dbReference>
<dbReference type="EMBL" id="VCHE01000003">
    <property type="protein sequence ID" value="KAB2580581.1"/>
    <property type="molecule type" value="Genomic_DNA"/>
</dbReference>
<feature type="compositionally biased region" description="Basic and acidic residues" evidence="5">
    <location>
        <begin position="2245"/>
        <end position="2279"/>
    </location>
</feature>
<dbReference type="SUPFAM" id="SSF52540">
    <property type="entry name" value="P-loop containing nucleoside triphosphate hydrolases"/>
    <property type="match status" value="4"/>
</dbReference>
<evidence type="ECO:0000313" key="7">
    <source>
        <dbReference type="EMBL" id="KAB2580581.1"/>
    </source>
</evidence>
<dbReference type="Proteomes" id="UP000325902">
    <property type="component" value="Unassembled WGS sequence"/>
</dbReference>
<dbReference type="InterPro" id="IPR003593">
    <property type="entry name" value="AAA+_ATPase"/>
</dbReference>
<feature type="region of interest" description="Disordered" evidence="5">
    <location>
        <begin position="1213"/>
        <end position="1286"/>
    </location>
</feature>
<keyword evidence="8" id="KW-1185">Reference proteome</keyword>
<dbReference type="InterPro" id="IPR003959">
    <property type="entry name" value="ATPase_AAA_core"/>
</dbReference>
<dbReference type="CDD" id="cd18808">
    <property type="entry name" value="SF1_C_Upf1"/>
    <property type="match status" value="1"/>
</dbReference>
<dbReference type="CDD" id="cd06008">
    <property type="entry name" value="NF-X1-zinc-finger"/>
    <property type="match status" value="1"/>
</dbReference>
<dbReference type="InterPro" id="IPR027417">
    <property type="entry name" value="P-loop_NTPase"/>
</dbReference>
<dbReference type="PANTHER" id="PTHR43392:SF2">
    <property type="entry name" value="AAA-TYPE ATPASE FAMILY PROTEIN _ ANKYRIN REPEAT FAMILY PROTEIN"/>
    <property type="match status" value="1"/>
</dbReference>
<feature type="domain" description="AAA+ ATPase" evidence="6">
    <location>
        <begin position="1607"/>
        <end position="1724"/>
    </location>
</feature>
<feature type="domain" description="AAA+ ATPase" evidence="6">
    <location>
        <begin position="1329"/>
        <end position="1465"/>
    </location>
</feature>
<dbReference type="InterPro" id="IPR041627">
    <property type="entry name" value="AAA_lid_6"/>
</dbReference>
<dbReference type="Pfam" id="PF13087">
    <property type="entry name" value="AAA_12"/>
    <property type="match status" value="1"/>
</dbReference>
<dbReference type="Pfam" id="PF00004">
    <property type="entry name" value="AAA"/>
    <property type="match status" value="3"/>
</dbReference>
<keyword evidence="2" id="KW-0547">Nucleotide-binding</keyword>
<dbReference type="PANTHER" id="PTHR43392">
    <property type="entry name" value="AAA-TYPE ATPASE FAMILY PROTEIN / ANKYRIN REPEAT FAMILY PROTEIN"/>
    <property type="match status" value="1"/>
</dbReference>
<dbReference type="Gene3D" id="1.10.8.60">
    <property type="match status" value="2"/>
</dbReference>
<reference evidence="7 8" key="1">
    <citation type="journal article" date="2019" name="Sci. Rep.">
        <title>A multi-omics analysis of the grapevine pathogen Lasiodiplodia theobromae reveals that temperature affects the expression of virulence- and pathogenicity-related genes.</title>
        <authorList>
            <person name="Felix C."/>
            <person name="Meneses R."/>
            <person name="Goncalves M.F.M."/>
            <person name="Tilleman L."/>
            <person name="Duarte A.S."/>
            <person name="Jorrin-Novo J.V."/>
            <person name="Van de Peer Y."/>
            <person name="Deforce D."/>
            <person name="Van Nieuwerburgh F."/>
            <person name="Esteves A.C."/>
            <person name="Alves A."/>
        </authorList>
    </citation>
    <scope>NUCLEOTIDE SEQUENCE [LARGE SCALE GENOMIC DNA]</scope>
    <source>
        <strain evidence="7 8">LA-SOL3</strain>
    </source>
</reference>
<gene>
    <name evidence="7" type="primary">ZNFX1_2</name>
    <name evidence="7" type="ORF">DBV05_g757</name>
</gene>
<evidence type="ECO:0000256" key="2">
    <source>
        <dbReference type="ARBA" id="ARBA00022741"/>
    </source>
</evidence>
<dbReference type="InterPro" id="IPR050773">
    <property type="entry name" value="CbxX/CfxQ_RuBisCO_ESX"/>
</dbReference>
<feature type="domain" description="AAA+ ATPase" evidence="6">
    <location>
        <begin position="482"/>
        <end position="892"/>
    </location>
</feature>
<dbReference type="InterPro" id="IPR041677">
    <property type="entry name" value="DNA2/NAM7_AAA_11"/>
</dbReference>
<dbReference type="SMART" id="SM00382">
    <property type="entry name" value="AAA"/>
    <property type="match status" value="4"/>
</dbReference>
<dbReference type="InterPro" id="IPR000641">
    <property type="entry name" value="CbxX/CfxQ"/>
</dbReference>
<dbReference type="FunFam" id="3.40.50.300:FF:000216">
    <property type="entry name" value="Type VII secretion ATPase EccA"/>
    <property type="match status" value="3"/>
</dbReference>
<dbReference type="CDD" id="cd17936">
    <property type="entry name" value="EEXXEc_NFX1"/>
    <property type="match status" value="1"/>
</dbReference>
<dbReference type="FunFam" id="1.10.8.60:FF:000159">
    <property type="entry name" value="p-loop containing nucleoside triphosphate hydrolase protein"/>
    <property type="match status" value="1"/>
</dbReference>
<accession>A0A5N5DT67</accession>
<dbReference type="InterPro" id="IPR047187">
    <property type="entry name" value="SF1_C_Upf1"/>
</dbReference>
<dbReference type="FunFam" id="3.40.50.300:FF:001660">
    <property type="entry name" value="NF-X1 finger and helicase protein, putative"/>
    <property type="match status" value="1"/>
</dbReference>
<feature type="domain" description="AAA+ ATPase" evidence="6">
    <location>
        <begin position="1882"/>
        <end position="2015"/>
    </location>
</feature>
<evidence type="ECO:0000256" key="5">
    <source>
        <dbReference type="SAM" id="MobiDB-lite"/>
    </source>
</evidence>
<dbReference type="InterPro" id="IPR041679">
    <property type="entry name" value="DNA2/NAM7-like_C"/>
</dbReference>
<comment type="caution">
    <text evidence="7">The sequence shown here is derived from an EMBL/GenBank/DDBJ whole genome shotgun (WGS) entry which is preliminary data.</text>
</comment>
<evidence type="ECO:0000256" key="1">
    <source>
        <dbReference type="ARBA" id="ARBA00010378"/>
    </source>
</evidence>
<evidence type="ECO:0000259" key="6">
    <source>
        <dbReference type="SMART" id="SM00382"/>
    </source>
</evidence>
<comment type="similarity">
    <text evidence="1">Belongs to the CbxX/CfxQ family.</text>
</comment>
<dbReference type="GO" id="GO:0016887">
    <property type="term" value="F:ATP hydrolysis activity"/>
    <property type="evidence" value="ECO:0007669"/>
    <property type="project" value="InterPro"/>
</dbReference>
<dbReference type="PRINTS" id="PR00819">
    <property type="entry name" value="CBXCFQXSUPER"/>
</dbReference>
<keyword evidence="3" id="KW-0378">Hydrolase</keyword>
<proteinExistence type="inferred from homology"/>
<dbReference type="CDD" id="cd00009">
    <property type="entry name" value="AAA"/>
    <property type="match status" value="2"/>
</dbReference>